<accession>A0A6C0K7I3</accession>
<organism evidence="1">
    <name type="scientific">viral metagenome</name>
    <dbReference type="NCBI Taxonomy" id="1070528"/>
    <lineage>
        <taxon>unclassified sequences</taxon>
        <taxon>metagenomes</taxon>
        <taxon>organismal metagenomes</taxon>
    </lineage>
</organism>
<reference evidence="1" key="1">
    <citation type="journal article" date="2020" name="Nature">
        <title>Giant virus diversity and host interactions through global metagenomics.</title>
        <authorList>
            <person name="Schulz F."/>
            <person name="Roux S."/>
            <person name="Paez-Espino D."/>
            <person name="Jungbluth S."/>
            <person name="Walsh D.A."/>
            <person name="Denef V.J."/>
            <person name="McMahon K.D."/>
            <person name="Konstantinidis K.T."/>
            <person name="Eloe-Fadrosh E.A."/>
            <person name="Kyrpides N.C."/>
            <person name="Woyke T."/>
        </authorList>
    </citation>
    <scope>NUCLEOTIDE SEQUENCE</scope>
    <source>
        <strain evidence="1">GVMAG-S-1101171-110</strain>
    </source>
</reference>
<dbReference type="EMBL" id="MN740798">
    <property type="protein sequence ID" value="QHU12228.1"/>
    <property type="molecule type" value="Genomic_DNA"/>
</dbReference>
<evidence type="ECO:0000313" key="1">
    <source>
        <dbReference type="EMBL" id="QHU12228.1"/>
    </source>
</evidence>
<name>A0A6C0K7I3_9ZZZZ</name>
<sequence length="289" mass="32960">MHKHPRSSRQDYTTPRLHNPSHYERKWIGRIPDSYPDILRAPAVSYKPQRDDPRIQANQYVSFARPYRGKQGLLIIGKEYRPVLIDETEPEQPHILPMRLDREAIIDTWIFSVTIYPTEGLIQLEDCVVASGQQIRSTKPFKERALSLQRFAESVWFQDKQFQLGWQIQMAVFYPLESVRQAMAALSGGCLCLMPNLPTFRLLKVVLQEEKIVPVIVSGPQECTCVAVEGKPDVYDLRSVADNAPVGRASIQTLSISQTLQHKVSTGQPMRVLAEWNADFESFVVISVL</sequence>
<proteinExistence type="predicted"/>
<protein>
    <submittedName>
        <fullName evidence="1">Uncharacterized protein</fullName>
    </submittedName>
</protein>
<dbReference type="AlphaFoldDB" id="A0A6C0K7I3"/>